<feature type="transmembrane region" description="Helical" evidence="1">
    <location>
        <begin position="21"/>
        <end position="40"/>
    </location>
</feature>
<evidence type="ECO:0000256" key="1">
    <source>
        <dbReference type="SAM" id="Phobius"/>
    </source>
</evidence>
<accession>A0A6J5AN80</accession>
<sequence>MAYDLRRIAPEREVPPFKPAWPLWAFLFLLIVGGSAFGVVRFWPAGESTQTVWFWTCVAAFPVLVWAVLLFSYLGVLQSRRTRAEEHNDARREYKDDVCRRAGIPLHILDSGFVFSAREHENTASAVVERQLTLEPRTRFEGDSDAIAARWIDPDGYAWRPGDDAADEERHRDVLGYVFGSLLRQIAPAVRALPERTPLVVHVSVAAQLTISEIEAIWRDSWDAHQLRNAPLTAVSTDAPDLIAVDGWLDGAPGFVTDAVNVLCVVQLNPLLNAIPDAGVAEAGAILMFASRAFVAQRHLASDTLLYRPEHHDDEGLAQGLLQVLLWSRSQGAELNDQWLTGGIEAPLQRELSTHLDTQDVGLLKTAGLQGQHDVDLTIGATGMAAPWLCVALAAALVRSSGQKQLLSIAHVDHMTLAVVGPQL</sequence>
<keyword evidence="1" id="KW-0812">Transmembrane</keyword>
<keyword evidence="1" id="KW-0472">Membrane</keyword>
<evidence type="ECO:0000313" key="3">
    <source>
        <dbReference type="Proteomes" id="UP000494255"/>
    </source>
</evidence>
<feature type="transmembrane region" description="Helical" evidence="1">
    <location>
        <begin position="52"/>
        <end position="74"/>
    </location>
</feature>
<dbReference type="Proteomes" id="UP000494255">
    <property type="component" value="Unassembled WGS sequence"/>
</dbReference>
<evidence type="ECO:0000313" key="2">
    <source>
        <dbReference type="EMBL" id="CAB3677125.1"/>
    </source>
</evidence>
<proteinExistence type="predicted"/>
<keyword evidence="1" id="KW-1133">Transmembrane helix</keyword>
<dbReference type="EMBL" id="CADIKC010000002">
    <property type="protein sequence ID" value="CAB3677125.1"/>
    <property type="molecule type" value="Genomic_DNA"/>
</dbReference>
<reference evidence="2 3" key="1">
    <citation type="submission" date="2020-04" db="EMBL/GenBank/DDBJ databases">
        <authorList>
            <person name="De Canck E."/>
        </authorList>
    </citation>
    <scope>NUCLEOTIDE SEQUENCE [LARGE SCALE GENOMIC DNA]</scope>
    <source>
        <strain evidence="2 3">LMG 24238</strain>
    </source>
</reference>
<organism evidence="2 3">
    <name type="scientific">Paraburkholderia sediminicola</name>
    <dbReference type="NCBI Taxonomy" id="458836"/>
    <lineage>
        <taxon>Bacteria</taxon>
        <taxon>Pseudomonadati</taxon>
        <taxon>Pseudomonadota</taxon>
        <taxon>Betaproteobacteria</taxon>
        <taxon>Burkholderiales</taxon>
        <taxon>Burkholderiaceae</taxon>
        <taxon>Paraburkholderia</taxon>
    </lineage>
</organism>
<name>A0A6J5AN80_9BURK</name>
<dbReference type="GeneID" id="97041052"/>
<keyword evidence="3" id="KW-1185">Reference proteome</keyword>
<gene>
    <name evidence="2" type="ORF">LMG24238_02421</name>
</gene>
<protein>
    <submittedName>
        <fullName evidence="2">Uncharacterized protein</fullName>
    </submittedName>
</protein>
<dbReference type="RefSeq" id="WP_175050634.1">
    <property type="nucleotide sequence ID" value="NZ_CADIKC010000002.1"/>
</dbReference>
<dbReference type="AlphaFoldDB" id="A0A6J5AN80"/>